<dbReference type="EMBL" id="CM029041">
    <property type="protein sequence ID" value="KAG2628204.1"/>
    <property type="molecule type" value="Genomic_DNA"/>
</dbReference>
<evidence type="ECO:0000313" key="1">
    <source>
        <dbReference type="EMBL" id="KAG2628204.1"/>
    </source>
</evidence>
<organism evidence="1 2">
    <name type="scientific">Panicum virgatum</name>
    <name type="common">Blackwell switchgrass</name>
    <dbReference type="NCBI Taxonomy" id="38727"/>
    <lineage>
        <taxon>Eukaryota</taxon>
        <taxon>Viridiplantae</taxon>
        <taxon>Streptophyta</taxon>
        <taxon>Embryophyta</taxon>
        <taxon>Tracheophyta</taxon>
        <taxon>Spermatophyta</taxon>
        <taxon>Magnoliopsida</taxon>
        <taxon>Liliopsida</taxon>
        <taxon>Poales</taxon>
        <taxon>Poaceae</taxon>
        <taxon>PACMAD clade</taxon>
        <taxon>Panicoideae</taxon>
        <taxon>Panicodae</taxon>
        <taxon>Paniceae</taxon>
        <taxon>Panicinae</taxon>
        <taxon>Panicum</taxon>
        <taxon>Panicum sect. Hiantes</taxon>
    </lineage>
</organism>
<sequence>MRFKPATRRRQGQIDAILTKSEVGGGAKARQIDALAFGIAFQEDGRSPACAIPGISVMGYLVEMASQTSDEPAFYFYLIVYKYIIYSNGQRWSCSLPPL</sequence>
<dbReference type="Proteomes" id="UP000823388">
    <property type="component" value="Chromosome 3K"/>
</dbReference>
<proteinExistence type="predicted"/>
<evidence type="ECO:0000313" key="2">
    <source>
        <dbReference type="Proteomes" id="UP000823388"/>
    </source>
</evidence>
<gene>
    <name evidence="1" type="ORF">PVAP13_3KG234254</name>
</gene>
<accession>A0A8T0V471</accession>
<dbReference type="AlphaFoldDB" id="A0A8T0V471"/>
<comment type="caution">
    <text evidence="1">The sequence shown here is derived from an EMBL/GenBank/DDBJ whole genome shotgun (WGS) entry which is preliminary data.</text>
</comment>
<protein>
    <submittedName>
        <fullName evidence="1">Uncharacterized protein</fullName>
    </submittedName>
</protein>
<keyword evidence="2" id="KW-1185">Reference proteome</keyword>
<name>A0A8T0V471_PANVG</name>
<reference evidence="1" key="1">
    <citation type="submission" date="2020-05" db="EMBL/GenBank/DDBJ databases">
        <title>WGS assembly of Panicum virgatum.</title>
        <authorList>
            <person name="Lovell J.T."/>
            <person name="Jenkins J."/>
            <person name="Shu S."/>
            <person name="Juenger T.E."/>
            <person name="Schmutz J."/>
        </authorList>
    </citation>
    <scope>NUCLEOTIDE SEQUENCE</scope>
    <source>
        <strain evidence="1">AP13</strain>
    </source>
</reference>